<dbReference type="GO" id="GO:0016881">
    <property type="term" value="F:acid-amino acid ligase activity"/>
    <property type="evidence" value="ECO:0007669"/>
    <property type="project" value="InterPro"/>
</dbReference>
<feature type="domain" description="Mur ligase central" evidence="2">
    <location>
        <begin position="111"/>
        <end position="246"/>
    </location>
</feature>
<name>A0A2M7ARA1_9BACT</name>
<dbReference type="Pfam" id="PF08245">
    <property type="entry name" value="Mur_ligase_M"/>
    <property type="match status" value="1"/>
</dbReference>
<dbReference type="GO" id="GO:0005524">
    <property type="term" value="F:ATP binding"/>
    <property type="evidence" value="ECO:0007669"/>
    <property type="project" value="InterPro"/>
</dbReference>
<dbReference type="PANTHER" id="PTHR43445">
    <property type="entry name" value="UDP-N-ACETYLMURAMATE--L-ALANINE LIGASE-RELATED"/>
    <property type="match status" value="1"/>
</dbReference>
<dbReference type="InterPro" id="IPR000713">
    <property type="entry name" value="Mur_ligase_N"/>
</dbReference>
<dbReference type="InterPro" id="IPR013221">
    <property type="entry name" value="Mur_ligase_cen"/>
</dbReference>
<proteinExistence type="predicted"/>
<dbReference type="SUPFAM" id="SSF51984">
    <property type="entry name" value="MurCD N-terminal domain"/>
    <property type="match status" value="1"/>
</dbReference>
<evidence type="ECO:0000313" key="4">
    <source>
        <dbReference type="Proteomes" id="UP000231407"/>
    </source>
</evidence>
<dbReference type="InterPro" id="IPR036565">
    <property type="entry name" value="Mur-like_cat_sf"/>
</dbReference>
<sequence length="440" mass="49529">MEAIMKIHILAISGTMTTPLALALKKSGHTVTGSDQNHIYPPFSQILHRAHISINPKLDSISPDLVIVGSAYKKFKNTQVEFRFFQSQKIPYISATQYLATKLINKNSILVAGSYGKTTISAVLAWILTKSKLNPSYFIGGQCLNHFPSLKFAQSDWSIVEADESINGLDTQAKFLYYPIKYLVLTSSSWEHRDSYKSESENRLSFINLIKRLPPEGLLIYNSEDPSIKSLIKYAQCKCVDYSLYHHQHPFLFGHHNQNNLAACHTLCTNLGISQKFFKTNLQSFKGIKRRLELTSIVKNTYFYDDFAQSPHRIKVSLLALEKLHPGKTILVIFEAQASFLQYKSSLGKVADSFGPAAKVFLGKLSFTSNLPKSVRTTSFDYKFHLGAKLNYLPIYSDLKNSVLSSLNPGHVLVHFSSGGLTGLKTFKQIIKNYKLKIKN</sequence>
<dbReference type="SUPFAM" id="SSF53623">
    <property type="entry name" value="MurD-like peptide ligases, catalytic domain"/>
    <property type="match status" value="1"/>
</dbReference>
<dbReference type="Gene3D" id="3.40.1190.10">
    <property type="entry name" value="Mur-like, catalytic domain"/>
    <property type="match status" value="1"/>
</dbReference>
<feature type="domain" description="Mur ligase N-terminal catalytic" evidence="1">
    <location>
        <begin position="6"/>
        <end position="100"/>
    </location>
</feature>
<dbReference type="Pfam" id="PF01225">
    <property type="entry name" value="Mur_ligase"/>
    <property type="match status" value="1"/>
</dbReference>
<organism evidence="3 4">
    <name type="scientific">Candidatus Shapirobacteria bacterium CG06_land_8_20_14_3_00_40_12</name>
    <dbReference type="NCBI Taxonomy" id="1974881"/>
    <lineage>
        <taxon>Bacteria</taxon>
        <taxon>Candidatus Shapironibacteriota</taxon>
    </lineage>
</organism>
<protein>
    <submittedName>
        <fullName evidence="3">Uncharacterized protein</fullName>
    </submittedName>
</protein>
<reference evidence="4" key="1">
    <citation type="submission" date="2017-09" db="EMBL/GenBank/DDBJ databases">
        <title>Depth-based differentiation of microbial function through sediment-hosted aquifers and enrichment of novel symbionts in the deep terrestrial subsurface.</title>
        <authorList>
            <person name="Probst A.J."/>
            <person name="Ladd B."/>
            <person name="Jarett J.K."/>
            <person name="Geller-Mcgrath D.E."/>
            <person name="Sieber C.M.K."/>
            <person name="Emerson J.B."/>
            <person name="Anantharaman K."/>
            <person name="Thomas B.C."/>
            <person name="Malmstrom R."/>
            <person name="Stieglmeier M."/>
            <person name="Klingl A."/>
            <person name="Woyke T."/>
            <person name="Ryan C.M."/>
            <person name="Banfield J.F."/>
        </authorList>
    </citation>
    <scope>NUCLEOTIDE SEQUENCE [LARGE SCALE GENOMIC DNA]</scope>
</reference>
<evidence type="ECO:0000259" key="1">
    <source>
        <dbReference type="Pfam" id="PF01225"/>
    </source>
</evidence>
<dbReference type="SUPFAM" id="SSF53244">
    <property type="entry name" value="MurD-like peptide ligases, peptide-binding domain"/>
    <property type="match status" value="1"/>
</dbReference>
<dbReference type="Proteomes" id="UP000231407">
    <property type="component" value="Unassembled WGS sequence"/>
</dbReference>
<dbReference type="AlphaFoldDB" id="A0A2M7ARA1"/>
<gene>
    <name evidence="3" type="ORF">COS78_03745</name>
</gene>
<dbReference type="InterPro" id="IPR036615">
    <property type="entry name" value="Mur_ligase_C_dom_sf"/>
</dbReference>
<evidence type="ECO:0000313" key="3">
    <source>
        <dbReference type="EMBL" id="PIU73158.1"/>
    </source>
</evidence>
<dbReference type="InterPro" id="IPR050061">
    <property type="entry name" value="MurCDEF_pg_biosynth"/>
</dbReference>
<dbReference type="Gene3D" id="3.40.50.720">
    <property type="entry name" value="NAD(P)-binding Rossmann-like Domain"/>
    <property type="match status" value="1"/>
</dbReference>
<comment type="caution">
    <text evidence="3">The sequence shown here is derived from an EMBL/GenBank/DDBJ whole genome shotgun (WGS) entry which is preliminary data.</text>
</comment>
<evidence type="ECO:0000259" key="2">
    <source>
        <dbReference type="Pfam" id="PF08245"/>
    </source>
</evidence>
<accession>A0A2M7ARA1</accession>
<dbReference type="EMBL" id="PEWA01000052">
    <property type="protein sequence ID" value="PIU73158.1"/>
    <property type="molecule type" value="Genomic_DNA"/>
</dbReference>
<dbReference type="Gene3D" id="3.90.190.20">
    <property type="entry name" value="Mur ligase, C-terminal domain"/>
    <property type="match status" value="1"/>
</dbReference>
<dbReference type="PANTHER" id="PTHR43445:SF5">
    <property type="entry name" value="UDP-N-ACETYLMURAMATE--L-ALANYL-GAMMA-D-GLUTAMYL-MESO-2,6-DIAMINOHEPTANDIOATE LIGASE"/>
    <property type="match status" value="1"/>
</dbReference>